<keyword evidence="2" id="KW-1185">Reference proteome</keyword>
<organism evidence="1 2">
    <name type="scientific">Corchorus capsularis</name>
    <name type="common">Jute</name>
    <dbReference type="NCBI Taxonomy" id="210143"/>
    <lineage>
        <taxon>Eukaryota</taxon>
        <taxon>Viridiplantae</taxon>
        <taxon>Streptophyta</taxon>
        <taxon>Embryophyta</taxon>
        <taxon>Tracheophyta</taxon>
        <taxon>Spermatophyta</taxon>
        <taxon>Magnoliopsida</taxon>
        <taxon>eudicotyledons</taxon>
        <taxon>Gunneridae</taxon>
        <taxon>Pentapetalae</taxon>
        <taxon>rosids</taxon>
        <taxon>malvids</taxon>
        <taxon>Malvales</taxon>
        <taxon>Malvaceae</taxon>
        <taxon>Grewioideae</taxon>
        <taxon>Apeibeae</taxon>
        <taxon>Corchorus</taxon>
    </lineage>
</organism>
<dbReference type="Proteomes" id="UP000188268">
    <property type="component" value="Unassembled WGS sequence"/>
</dbReference>
<feature type="non-terminal residue" evidence="1">
    <location>
        <position position="34"/>
    </location>
</feature>
<proteinExistence type="predicted"/>
<evidence type="ECO:0000313" key="2">
    <source>
        <dbReference type="Proteomes" id="UP000188268"/>
    </source>
</evidence>
<protein>
    <submittedName>
        <fullName evidence="1">Uncharacterized protein</fullName>
    </submittedName>
</protein>
<sequence length="34" mass="3671">MLKAQNALGIRKPPYLGSMLLAAAHSIPRPNNVQ</sequence>
<dbReference type="Gramene" id="OMO62050">
    <property type="protein sequence ID" value="OMO62050"/>
    <property type="gene ID" value="CCACVL1_23050"/>
</dbReference>
<dbReference type="AlphaFoldDB" id="A0A1R3GVL1"/>
<gene>
    <name evidence="1" type="ORF">CCACVL1_23050</name>
</gene>
<reference evidence="1 2" key="1">
    <citation type="submission" date="2013-09" db="EMBL/GenBank/DDBJ databases">
        <title>Corchorus capsularis genome sequencing.</title>
        <authorList>
            <person name="Alam M."/>
            <person name="Haque M.S."/>
            <person name="Islam M.S."/>
            <person name="Emdad E.M."/>
            <person name="Islam M.M."/>
            <person name="Ahmed B."/>
            <person name="Halim A."/>
            <person name="Hossen Q.M.M."/>
            <person name="Hossain M.Z."/>
            <person name="Ahmed R."/>
            <person name="Khan M.M."/>
            <person name="Islam R."/>
            <person name="Rashid M.M."/>
            <person name="Khan S.A."/>
            <person name="Rahman M.S."/>
            <person name="Alam M."/>
        </authorList>
    </citation>
    <scope>NUCLEOTIDE SEQUENCE [LARGE SCALE GENOMIC DNA]</scope>
    <source>
        <strain evidence="2">cv. CVL-1</strain>
        <tissue evidence="1">Whole seedling</tissue>
    </source>
</reference>
<accession>A0A1R3GVL1</accession>
<evidence type="ECO:0000313" key="1">
    <source>
        <dbReference type="EMBL" id="OMO62050.1"/>
    </source>
</evidence>
<dbReference type="EMBL" id="AWWV01013347">
    <property type="protein sequence ID" value="OMO62050.1"/>
    <property type="molecule type" value="Genomic_DNA"/>
</dbReference>
<name>A0A1R3GVL1_COCAP</name>
<comment type="caution">
    <text evidence="1">The sequence shown here is derived from an EMBL/GenBank/DDBJ whole genome shotgun (WGS) entry which is preliminary data.</text>
</comment>